<dbReference type="OrthoDB" id="5787186at2"/>
<sequence>MILLVVYSFAVLAALVMLLSRRRAALGVRVLYAFATLALPFATVLLAHALNGGEASGAGAFGLVLFAFLGSPLLMWWVFAYRHPAGVSEDPAERGIAPGSPAPEAVRSAAPDAVQESVVAAAQRSTARMHPFRRAAMVQTPGALLLGLGLAEKLGDNDGPIFPFLANGWLVDGMLVLGAVLFAVSLRMIVAELRRPSEPQRDTDALGIRNPRR</sequence>
<evidence type="ECO:0000256" key="1">
    <source>
        <dbReference type="SAM" id="Phobius"/>
    </source>
</evidence>
<dbReference type="EMBL" id="CP011367">
    <property type="protein sequence ID" value="AKJ95485.1"/>
    <property type="molecule type" value="Genomic_DNA"/>
</dbReference>
<reference evidence="2 3" key="1">
    <citation type="submission" date="2015-04" db="EMBL/GenBank/DDBJ databases">
        <title>Complete Sequence for the Genome of the Thioalkalivibrio versutus D301.</title>
        <authorList>
            <person name="Mu T."/>
            <person name="Zhou J."/>
            <person name="Xu X."/>
        </authorList>
    </citation>
    <scope>NUCLEOTIDE SEQUENCE [LARGE SCALE GENOMIC DNA]</scope>
    <source>
        <strain evidence="2 3">D301</strain>
    </source>
</reference>
<dbReference type="PATRIC" id="fig|106634.4.peg.1843"/>
<dbReference type="RefSeq" id="WP_047251408.1">
    <property type="nucleotide sequence ID" value="NZ_CP011367.1"/>
</dbReference>
<gene>
    <name evidence="2" type="ORF">TVD_09010</name>
</gene>
<dbReference type="AlphaFoldDB" id="A0A0G3G2M9"/>
<keyword evidence="3" id="KW-1185">Reference proteome</keyword>
<proteinExistence type="predicted"/>
<keyword evidence="1" id="KW-0472">Membrane</keyword>
<keyword evidence="1" id="KW-1133">Transmembrane helix</keyword>
<feature type="transmembrane region" description="Helical" evidence="1">
    <location>
        <begin position="30"/>
        <end position="50"/>
    </location>
</feature>
<dbReference type="Proteomes" id="UP000064201">
    <property type="component" value="Chromosome"/>
</dbReference>
<name>A0A0G3G2M9_9GAMM</name>
<organism evidence="2 3">
    <name type="scientific">Thioalkalivibrio versutus</name>
    <dbReference type="NCBI Taxonomy" id="106634"/>
    <lineage>
        <taxon>Bacteria</taxon>
        <taxon>Pseudomonadati</taxon>
        <taxon>Pseudomonadota</taxon>
        <taxon>Gammaproteobacteria</taxon>
        <taxon>Chromatiales</taxon>
        <taxon>Ectothiorhodospiraceae</taxon>
        <taxon>Thioalkalivibrio</taxon>
    </lineage>
</organism>
<feature type="transmembrane region" description="Helical" evidence="1">
    <location>
        <begin position="57"/>
        <end position="79"/>
    </location>
</feature>
<feature type="transmembrane region" description="Helical" evidence="1">
    <location>
        <begin position="169"/>
        <end position="190"/>
    </location>
</feature>
<accession>A0A0G3G2M9</accession>
<keyword evidence="1" id="KW-0812">Transmembrane</keyword>
<evidence type="ECO:0000313" key="3">
    <source>
        <dbReference type="Proteomes" id="UP000064201"/>
    </source>
</evidence>
<protein>
    <submittedName>
        <fullName evidence="2">Uncharacterized protein</fullName>
    </submittedName>
</protein>
<dbReference type="KEGG" id="tvr:TVD_09010"/>
<evidence type="ECO:0000313" key="2">
    <source>
        <dbReference type="EMBL" id="AKJ95485.1"/>
    </source>
</evidence>